<dbReference type="RefSeq" id="WP_173034509.1">
    <property type="nucleotide sequence ID" value="NZ_AP022870.1"/>
</dbReference>
<dbReference type="InterPro" id="IPR028994">
    <property type="entry name" value="Integrin_alpha_N"/>
</dbReference>
<dbReference type="Pfam" id="PF13517">
    <property type="entry name" value="FG-GAP_3"/>
    <property type="match status" value="3"/>
</dbReference>
<dbReference type="Proteomes" id="UP000502508">
    <property type="component" value="Chromosome"/>
</dbReference>
<evidence type="ECO:0000256" key="1">
    <source>
        <dbReference type="ARBA" id="ARBA00022729"/>
    </source>
</evidence>
<evidence type="ECO:0000259" key="2">
    <source>
        <dbReference type="Pfam" id="PF13472"/>
    </source>
</evidence>
<name>A0A6F8XMB6_9ACTN</name>
<accession>A0A6F8XMB6</accession>
<feature type="domain" description="SGNH hydrolase-type esterase" evidence="2">
    <location>
        <begin position="33"/>
        <end position="145"/>
    </location>
</feature>
<evidence type="ECO:0000313" key="3">
    <source>
        <dbReference type="EMBL" id="BCB74956.1"/>
    </source>
</evidence>
<dbReference type="PANTHER" id="PTHR44103">
    <property type="entry name" value="PROPROTEIN CONVERTASE P"/>
    <property type="match status" value="1"/>
</dbReference>
<reference evidence="3 4" key="1">
    <citation type="submission" date="2020-03" db="EMBL/GenBank/DDBJ databases">
        <title>Whole genome shotgun sequence of Phytohabitans flavus NBRC 107702.</title>
        <authorList>
            <person name="Komaki H."/>
            <person name="Tamura T."/>
        </authorList>
    </citation>
    <scope>NUCLEOTIDE SEQUENCE [LARGE SCALE GENOMIC DNA]</scope>
    <source>
        <strain evidence="3 4">NBRC 107702</strain>
    </source>
</reference>
<protein>
    <recommendedName>
        <fullName evidence="2">SGNH hydrolase-type esterase domain-containing protein</fullName>
    </recommendedName>
</protein>
<dbReference type="Gene3D" id="3.40.50.1110">
    <property type="entry name" value="SGNH hydrolase"/>
    <property type="match status" value="1"/>
</dbReference>
<keyword evidence="4" id="KW-1185">Reference proteome</keyword>
<dbReference type="SUPFAM" id="SSF52266">
    <property type="entry name" value="SGNH hydrolase"/>
    <property type="match status" value="1"/>
</dbReference>
<dbReference type="AlphaFoldDB" id="A0A6F8XMB6"/>
<sequence>MLAGCAFEHSGPAPNASEGHPSWLIEDIANITDSALATYRPNVVLLHIGTNDMNRDVDPSGAIDRLTSLIDQIFRGAPGVTLLVSTLVPSSNATTQARINAYNTALLSRVDQLRASGKHVLPVRMSAVTTADLADYLHPSDAGYRKMAAAFLRGVLAVASAGWITPPLIGGGPPRGWTSAGVIANGPFTAGGYPGSLSMFTDKVRFGDVNGDGRADYLVSHSDGSVRVWVNNGVGPDGAIAWDAHGGNGTPYAPALQWQVADLNADGRADMARINPDGSVAAYLNGGTNAQGHYIWNSQGQIASGVGESGSQIQLADIDGDGRPDYLNVRPDGSVQAWLAGPINIGGWPWIPVGTVANGVDAPGSRIRFADLNADGRADYLDVAPDGSVRAWVNAGPQAHDDSYAWIPQGRIANGVGSASSRIHLTDLNGDRRADYVDVDAVTGTAQAWRNGGAQAQTGSYFWDPMGTITTGGSGRIEYADIDGDHDPDYLSINADGSVGGWLNGGAQPGDDSFVWQLQGAIANGVGEPGSQIRFADIDGDGKADYLNVNPDGTVDAWINISVGPGQWRWYSQGRIANGVGAPGHQIRFADLNGDRRADYINVNPGSSVHAWLNGGPQIGDDSYVWHTQGKIANGVNVPGPQVRFADLDGDGRADYINLNPDGSAQAWLNGGAQPGDDSYIWNPVGTAASGVGEHATRIRFADVNGDGRADYLAVYPVTGSTQAWINTP</sequence>
<dbReference type="Pfam" id="PF13472">
    <property type="entry name" value="Lipase_GDSL_2"/>
    <property type="match status" value="1"/>
</dbReference>
<dbReference type="InterPro" id="IPR013517">
    <property type="entry name" value="FG-GAP"/>
</dbReference>
<dbReference type="EMBL" id="AP022870">
    <property type="protein sequence ID" value="BCB74956.1"/>
    <property type="molecule type" value="Genomic_DNA"/>
</dbReference>
<dbReference type="CDD" id="cd01833">
    <property type="entry name" value="XynB_like"/>
    <property type="match status" value="1"/>
</dbReference>
<proteinExistence type="predicted"/>
<dbReference type="PANTHER" id="PTHR44103:SF1">
    <property type="entry name" value="PROPROTEIN CONVERTASE P"/>
    <property type="match status" value="1"/>
</dbReference>
<evidence type="ECO:0000313" key="4">
    <source>
        <dbReference type="Proteomes" id="UP000502508"/>
    </source>
</evidence>
<dbReference type="Gene3D" id="2.130.10.130">
    <property type="entry name" value="Integrin alpha, N-terminal"/>
    <property type="match status" value="1"/>
</dbReference>
<gene>
    <name evidence="3" type="ORF">Pflav_013660</name>
</gene>
<keyword evidence="1" id="KW-0732">Signal</keyword>
<organism evidence="3 4">
    <name type="scientific">Phytohabitans flavus</name>
    <dbReference type="NCBI Taxonomy" id="1076124"/>
    <lineage>
        <taxon>Bacteria</taxon>
        <taxon>Bacillati</taxon>
        <taxon>Actinomycetota</taxon>
        <taxon>Actinomycetes</taxon>
        <taxon>Micromonosporales</taxon>
        <taxon>Micromonosporaceae</taxon>
    </lineage>
</organism>
<dbReference type="KEGG" id="pfla:Pflav_013660"/>
<dbReference type="InterPro" id="IPR013830">
    <property type="entry name" value="SGNH_hydro"/>
</dbReference>
<reference evidence="3 4" key="2">
    <citation type="submission" date="2020-03" db="EMBL/GenBank/DDBJ databases">
        <authorList>
            <person name="Ichikawa N."/>
            <person name="Kimura A."/>
            <person name="Kitahashi Y."/>
            <person name="Uohara A."/>
        </authorList>
    </citation>
    <scope>NUCLEOTIDE SEQUENCE [LARGE SCALE GENOMIC DNA]</scope>
    <source>
        <strain evidence="3 4">NBRC 107702</strain>
    </source>
</reference>
<dbReference type="SUPFAM" id="SSF69318">
    <property type="entry name" value="Integrin alpha N-terminal domain"/>
    <property type="match status" value="2"/>
</dbReference>
<dbReference type="InterPro" id="IPR036514">
    <property type="entry name" value="SGNH_hydro_sf"/>
</dbReference>